<dbReference type="SUPFAM" id="SSF50685">
    <property type="entry name" value="Barwin-like endoglucanases"/>
    <property type="match status" value="1"/>
</dbReference>
<accession>A0A644UCC2</accession>
<comment type="caution">
    <text evidence="4">The sequence shown here is derived from an EMBL/GenBank/DDBJ whole genome shotgun (WGS) entry which is preliminary data.</text>
</comment>
<dbReference type="CDD" id="cd22786">
    <property type="entry name" value="DPBB_YuiC-like"/>
    <property type="match status" value="1"/>
</dbReference>
<keyword evidence="2" id="KW-0472">Membrane</keyword>
<evidence type="ECO:0000256" key="2">
    <source>
        <dbReference type="SAM" id="Phobius"/>
    </source>
</evidence>
<name>A0A644UCC2_9ZZZZ</name>
<sequence>MQVESCFNRPYKILVVLLMSIITVCFLGFVAAPKNIVVVADGVTTKIEVRALTVKGALADAGVVLSDADGYVITNADKLEDGAIVEVIRAMPIKVWKAGRTTDYSIGRGTVKEVLDAIGVEYGDCKVYPALSEKPTSGMTINVIANGAKMATEIRELPYEVKLQNSDALPRGRREVITPGKNGETKVIMRIVNVGNREFTREVAEEVITPAQPEVVAIGTGANMLETSRGYVRYKQVKQVEATAYTLAEGNGDGVTSIGIVPYKGIIAVDPSEIPYGTRVYIPGYGFAMAGDTGGAIEGNRIDLYMEHYPDAIKWGRRTVNMYILE</sequence>
<protein>
    <recommendedName>
        <fullName evidence="3">G5 domain-containing protein</fullName>
    </recommendedName>
</protein>
<organism evidence="4">
    <name type="scientific">bioreactor metagenome</name>
    <dbReference type="NCBI Taxonomy" id="1076179"/>
    <lineage>
        <taxon>unclassified sequences</taxon>
        <taxon>metagenomes</taxon>
        <taxon>ecological metagenomes</taxon>
    </lineage>
</organism>
<dbReference type="InterPro" id="IPR010611">
    <property type="entry name" value="3D_dom"/>
</dbReference>
<dbReference type="InterPro" id="IPR007137">
    <property type="entry name" value="DUF348"/>
</dbReference>
<dbReference type="Pfam" id="PF06725">
    <property type="entry name" value="3D"/>
    <property type="match status" value="1"/>
</dbReference>
<dbReference type="Gene3D" id="2.20.230.10">
    <property type="entry name" value="Resuscitation-promoting factor rpfb"/>
    <property type="match status" value="1"/>
</dbReference>
<dbReference type="PROSITE" id="PS51109">
    <property type="entry name" value="G5"/>
    <property type="match status" value="1"/>
</dbReference>
<dbReference type="Gene3D" id="2.40.40.10">
    <property type="entry name" value="RlpA-like domain"/>
    <property type="match status" value="1"/>
</dbReference>
<proteinExistence type="predicted"/>
<dbReference type="GO" id="GO:0004553">
    <property type="term" value="F:hydrolase activity, hydrolyzing O-glycosyl compounds"/>
    <property type="evidence" value="ECO:0007669"/>
    <property type="project" value="InterPro"/>
</dbReference>
<feature type="domain" description="G5" evidence="3">
    <location>
        <begin position="143"/>
        <end position="222"/>
    </location>
</feature>
<dbReference type="AlphaFoldDB" id="A0A644UCC2"/>
<dbReference type="EMBL" id="VSSQ01000099">
    <property type="protein sequence ID" value="MPL76635.1"/>
    <property type="molecule type" value="Genomic_DNA"/>
</dbReference>
<dbReference type="PANTHER" id="PTHR39160:SF4">
    <property type="entry name" value="RESUSCITATION-PROMOTING FACTOR RPFB"/>
    <property type="match status" value="1"/>
</dbReference>
<dbReference type="PANTHER" id="PTHR39160">
    <property type="entry name" value="CELL WALL-BINDING PROTEIN YOCH"/>
    <property type="match status" value="1"/>
</dbReference>
<dbReference type="InterPro" id="IPR036908">
    <property type="entry name" value="RlpA-like_sf"/>
</dbReference>
<dbReference type="Pfam" id="PF07501">
    <property type="entry name" value="G5"/>
    <property type="match status" value="1"/>
</dbReference>
<gene>
    <name evidence="4" type="ORF">SDC9_22481</name>
</gene>
<evidence type="ECO:0000259" key="3">
    <source>
        <dbReference type="PROSITE" id="PS51109"/>
    </source>
</evidence>
<dbReference type="GO" id="GO:0009254">
    <property type="term" value="P:peptidoglycan turnover"/>
    <property type="evidence" value="ECO:0007669"/>
    <property type="project" value="InterPro"/>
</dbReference>
<feature type="transmembrane region" description="Helical" evidence="2">
    <location>
        <begin position="12"/>
        <end position="32"/>
    </location>
</feature>
<dbReference type="Pfam" id="PF03990">
    <property type="entry name" value="DUF348"/>
    <property type="match status" value="2"/>
</dbReference>
<dbReference type="GO" id="GO:0019867">
    <property type="term" value="C:outer membrane"/>
    <property type="evidence" value="ECO:0007669"/>
    <property type="project" value="InterPro"/>
</dbReference>
<evidence type="ECO:0000313" key="4">
    <source>
        <dbReference type="EMBL" id="MPL76635.1"/>
    </source>
</evidence>
<reference evidence="4" key="1">
    <citation type="submission" date="2019-08" db="EMBL/GenBank/DDBJ databases">
        <authorList>
            <person name="Kucharzyk K."/>
            <person name="Murdoch R.W."/>
            <person name="Higgins S."/>
            <person name="Loffler F."/>
        </authorList>
    </citation>
    <scope>NUCLEOTIDE SEQUENCE</scope>
</reference>
<dbReference type="InterPro" id="IPR011098">
    <property type="entry name" value="G5_dom"/>
</dbReference>
<evidence type="ECO:0000256" key="1">
    <source>
        <dbReference type="ARBA" id="ARBA00022729"/>
    </source>
</evidence>
<dbReference type="SMART" id="SM01208">
    <property type="entry name" value="G5"/>
    <property type="match status" value="1"/>
</dbReference>
<dbReference type="InterPro" id="IPR051933">
    <property type="entry name" value="Resuscitation_pf_RpfB"/>
</dbReference>
<keyword evidence="2" id="KW-0812">Transmembrane</keyword>
<keyword evidence="1" id="KW-0732">Signal</keyword>
<keyword evidence="2" id="KW-1133">Transmembrane helix</keyword>